<dbReference type="EC" id="2.3.1.181" evidence="6 7"/>
<dbReference type="AlphaFoldDB" id="A0A1H6ZVB6"/>
<dbReference type="PANTHER" id="PTHR10993:SF12">
    <property type="entry name" value="OCTANOYLTRANSFERASE"/>
    <property type="match status" value="1"/>
</dbReference>
<dbReference type="EMBL" id="FNXY01000009">
    <property type="protein sequence ID" value="SEJ57419.1"/>
    <property type="molecule type" value="Genomic_DNA"/>
</dbReference>
<feature type="active site" description="Acyl-thioester intermediate" evidence="6 8">
    <location>
        <position position="198"/>
    </location>
</feature>
<dbReference type="InterPro" id="IPR000544">
    <property type="entry name" value="Octanoyltransferase"/>
</dbReference>
<organism evidence="12 13">
    <name type="scientific">Dyadobacter koreensis</name>
    <dbReference type="NCBI Taxonomy" id="408657"/>
    <lineage>
        <taxon>Bacteria</taxon>
        <taxon>Pseudomonadati</taxon>
        <taxon>Bacteroidota</taxon>
        <taxon>Cytophagia</taxon>
        <taxon>Cytophagales</taxon>
        <taxon>Spirosomataceae</taxon>
        <taxon>Dyadobacter</taxon>
    </lineage>
</organism>
<feature type="binding site" evidence="6 9">
    <location>
        <begin position="167"/>
        <end position="169"/>
    </location>
    <ligand>
        <name>substrate</name>
    </ligand>
</feature>
<evidence type="ECO:0000256" key="4">
    <source>
        <dbReference type="ARBA" id="ARBA00023315"/>
    </source>
</evidence>
<keyword evidence="13" id="KW-1185">Reference proteome</keyword>
<evidence type="ECO:0000256" key="8">
    <source>
        <dbReference type="PIRSR" id="PIRSR016262-1"/>
    </source>
</evidence>
<keyword evidence="3 6" id="KW-0808">Transferase</keyword>
<dbReference type="InterPro" id="IPR004143">
    <property type="entry name" value="BPL_LPL_catalytic"/>
</dbReference>
<dbReference type="STRING" id="408657.SAMN04487995_5392"/>
<evidence type="ECO:0000256" key="2">
    <source>
        <dbReference type="ARBA" id="ARBA00022490"/>
    </source>
</evidence>
<dbReference type="Pfam" id="PF21948">
    <property type="entry name" value="LplA-B_cat"/>
    <property type="match status" value="1"/>
</dbReference>
<dbReference type="InterPro" id="IPR020605">
    <property type="entry name" value="Octanoyltransferase_CS"/>
</dbReference>
<comment type="similarity">
    <text evidence="6 7">Belongs to the LipB family.</text>
</comment>
<dbReference type="RefSeq" id="WP_090340676.1">
    <property type="nucleotide sequence ID" value="NZ_FNXY01000009.1"/>
</dbReference>
<protein>
    <recommendedName>
        <fullName evidence="6 7">Octanoyltransferase</fullName>
        <ecNumber evidence="6 7">2.3.1.181</ecNumber>
    </recommendedName>
    <alternativeName>
        <fullName evidence="6">Lipoate-protein ligase B</fullName>
    </alternativeName>
    <alternativeName>
        <fullName evidence="6">Lipoyl/octanoyl transferase</fullName>
    </alternativeName>
    <alternativeName>
        <fullName evidence="6">Octanoyl-[acyl-carrier-protein]-protein N-octanoyltransferase</fullName>
    </alternativeName>
</protein>
<comment type="pathway">
    <text evidence="1 6 7">Protein modification; protein lipoylation via endogenous pathway; protein N(6)-(lipoyl)lysine from octanoyl-[acyl-carrier-protein]: step 1/2.</text>
</comment>
<dbReference type="OrthoDB" id="9787061at2"/>
<keyword evidence="4 6" id="KW-0012">Acyltransferase</keyword>
<name>A0A1H6ZVB6_9BACT</name>
<dbReference type="PANTHER" id="PTHR10993">
    <property type="entry name" value="OCTANOYLTRANSFERASE"/>
    <property type="match status" value="1"/>
</dbReference>
<evidence type="ECO:0000256" key="6">
    <source>
        <dbReference type="HAMAP-Rule" id="MF_00013"/>
    </source>
</evidence>
<dbReference type="InterPro" id="IPR045864">
    <property type="entry name" value="aa-tRNA-synth_II/BPL/LPL"/>
</dbReference>
<evidence type="ECO:0000256" key="3">
    <source>
        <dbReference type="ARBA" id="ARBA00022679"/>
    </source>
</evidence>
<gene>
    <name evidence="6" type="primary">lipB</name>
    <name evidence="12" type="ORF">SAMN04487995_5392</name>
</gene>
<comment type="function">
    <text evidence="5 6 7">Catalyzes the transfer of endogenously produced octanoic acid from octanoyl-acyl-carrier-protein onto the lipoyl domains of lipoate-dependent enzymes. Lipoyl-ACP can also act as a substrate although octanoyl-ACP is likely to be the physiological substrate.</text>
</comment>
<sequence length="250" mass="28537">MNTLINKLVEFQNLGLIDYQEAWDYQEKLFAETLSIKTKNRTLPADEQLLTPNRVIFCQHPHVYTLGKSGKQDHLLLNEEDLSQKQAKFYRINRGGDITYHGPGQLVGYPILDLDNFFTDIHKYMRTLEEAIILTLADYNITAGRISGLTGVWLDFVEQKNPRKICAMGVKASRWVTMHGFALNVNTDLAYFGNIVPCGIEDKAVTSISQELGHDVDFDEVSARLKNHLGSLFEMSWTNPYYSKTDILEN</sequence>
<dbReference type="NCBIfam" id="TIGR00214">
    <property type="entry name" value="lipB"/>
    <property type="match status" value="1"/>
</dbReference>
<evidence type="ECO:0000313" key="12">
    <source>
        <dbReference type="EMBL" id="SEJ57419.1"/>
    </source>
</evidence>
<dbReference type="SUPFAM" id="SSF55681">
    <property type="entry name" value="Class II aaRS and biotin synthetases"/>
    <property type="match status" value="1"/>
</dbReference>
<keyword evidence="2 6" id="KW-0963">Cytoplasm</keyword>
<feature type="domain" description="BPL/LPL catalytic" evidence="11">
    <location>
        <begin position="49"/>
        <end position="237"/>
    </location>
</feature>
<feature type="binding site" evidence="6 9">
    <location>
        <begin position="94"/>
        <end position="101"/>
    </location>
    <ligand>
        <name>substrate</name>
    </ligand>
</feature>
<dbReference type="HAMAP" id="MF_00013">
    <property type="entry name" value="LipB"/>
    <property type="match status" value="1"/>
</dbReference>
<evidence type="ECO:0000313" key="13">
    <source>
        <dbReference type="Proteomes" id="UP000199532"/>
    </source>
</evidence>
<dbReference type="PIRSF" id="PIRSF016262">
    <property type="entry name" value="LPLase"/>
    <property type="match status" value="1"/>
</dbReference>
<accession>A0A1H6ZVB6</accession>
<dbReference type="Proteomes" id="UP000199532">
    <property type="component" value="Unassembled WGS sequence"/>
</dbReference>
<dbReference type="PROSITE" id="PS01313">
    <property type="entry name" value="LIPB"/>
    <property type="match status" value="1"/>
</dbReference>
<dbReference type="GO" id="GO:0005737">
    <property type="term" value="C:cytoplasm"/>
    <property type="evidence" value="ECO:0007669"/>
    <property type="project" value="UniProtKB-SubCell"/>
</dbReference>
<evidence type="ECO:0000256" key="5">
    <source>
        <dbReference type="ARBA" id="ARBA00024732"/>
    </source>
</evidence>
<evidence type="ECO:0000256" key="10">
    <source>
        <dbReference type="PIRSR" id="PIRSR016262-3"/>
    </source>
</evidence>
<evidence type="ECO:0000259" key="11">
    <source>
        <dbReference type="PROSITE" id="PS51733"/>
    </source>
</evidence>
<dbReference type="PROSITE" id="PS51733">
    <property type="entry name" value="BPL_LPL_CATALYTIC"/>
    <property type="match status" value="1"/>
</dbReference>
<dbReference type="NCBIfam" id="NF010925">
    <property type="entry name" value="PRK14345.1"/>
    <property type="match status" value="1"/>
</dbReference>
<dbReference type="GO" id="GO:0009249">
    <property type="term" value="P:protein lipoylation"/>
    <property type="evidence" value="ECO:0007669"/>
    <property type="project" value="InterPro"/>
</dbReference>
<comment type="subcellular location">
    <subcellularLocation>
        <location evidence="6">Cytoplasm</location>
    </subcellularLocation>
</comment>
<evidence type="ECO:0000256" key="7">
    <source>
        <dbReference type="PIRNR" id="PIRNR016262"/>
    </source>
</evidence>
<dbReference type="GO" id="GO:0033819">
    <property type="term" value="F:lipoyl(octanoyl) transferase activity"/>
    <property type="evidence" value="ECO:0007669"/>
    <property type="project" value="UniProtKB-EC"/>
</dbReference>
<feature type="binding site" evidence="6 9">
    <location>
        <begin position="180"/>
        <end position="182"/>
    </location>
    <ligand>
        <name>substrate</name>
    </ligand>
</feature>
<proteinExistence type="inferred from homology"/>
<dbReference type="UniPathway" id="UPA00538">
    <property type="reaction ID" value="UER00592"/>
</dbReference>
<feature type="site" description="Lowers pKa of active site Cys" evidence="6 10">
    <location>
        <position position="164"/>
    </location>
</feature>
<evidence type="ECO:0000256" key="9">
    <source>
        <dbReference type="PIRSR" id="PIRSR016262-2"/>
    </source>
</evidence>
<dbReference type="CDD" id="cd16444">
    <property type="entry name" value="LipB"/>
    <property type="match status" value="1"/>
</dbReference>
<comment type="catalytic activity">
    <reaction evidence="6 7">
        <text>octanoyl-[ACP] + L-lysyl-[protein] = N(6)-octanoyl-L-lysyl-[protein] + holo-[ACP] + H(+)</text>
        <dbReference type="Rhea" id="RHEA:17665"/>
        <dbReference type="Rhea" id="RHEA-COMP:9636"/>
        <dbReference type="Rhea" id="RHEA-COMP:9685"/>
        <dbReference type="Rhea" id="RHEA-COMP:9752"/>
        <dbReference type="Rhea" id="RHEA-COMP:9928"/>
        <dbReference type="ChEBI" id="CHEBI:15378"/>
        <dbReference type="ChEBI" id="CHEBI:29969"/>
        <dbReference type="ChEBI" id="CHEBI:64479"/>
        <dbReference type="ChEBI" id="CHEBI:78463"/>
        <dbReference type="ChEBI" id="CHEBI:78809"/>
        <dbReference type="EC" id="2.3.1.181"/>
    </reaction>
</comment>
<comment type="miscellaneous">
    <text evidence="6">In the reaction, the free carboxyl group of octanoic acid is attached via an amide linkage to the epsilon-amino group of a specific lysine residue of lipoyl domains of lipoate-dependent enzymes.</text>
</comment>
<dbReference type="Gene3D" id="3.30.930.10">
    <property type="entry name" value="Bira Bifunctional Protein, Domain 2"/>
    <property type="match status" value="1"/>
</dbReference>
<dbReference type="FunFam" id="3.30.930.10:FF:000035">
    <property type="entry name" value="Putative lipoyltransferase 2, mitochondrial"/>
    <property type="match status" value="1"/>
</dbReference>
<reference evidence="12 13" key="1">
    <citation type="submission" date="2016-10" db="EMBL/GenBank/DDBJ databases">
        <authorList>
            <person name="de Groot N.N."/>
        </authorList>
    </citation>
    <scope>NUCLEOTIDE SEQUENCE [LARGE SCALE GENOMIC DNA]</scope>
    <source>
        <strain evidence="12 13">DSM 19938</strain>
    </source>
</reference>
<evidence type="ECO:0000256" key="1">
    <source>
        <dbReference type="ARBA" id="ARBA00004821"/>
    </source>
</evidence>